<dbReference type="GO" id="GO:0016491">
    <property type="term" value="F:oxidoreductase activity"/>
    <property type="evidence" value="ECO:0007669"/>
    <property type="project" value="UniProtKB-KW"/>
</dbReference>
<dbReference type="InterPro" id="IPR006076">
    <property type="entry name" value="FAD-dep_OxRdtase"/>
</dbReference>
<dbReference type="EMBL" id="JAUYVI010000009">
    <property type="protein sequence ID" value="MDQ7251133.1"/>
    <property type="molecule type" value="Genomic_DNA"/>
</dbReference>
<dbReference type="InterPro" id="IPR036188">
    <property type="entry name" value="FAD/NAD-bd_sf"/>
</dbReference>
<comment type="caution">
    <text evidence="3">The sequence shown here is derived from an EMBL/GenBank/DDBJ whole genome shotgun (WGS) entry which is preliminary data.</text>
</comment>
<dbReference type="SUPFAM" id="SSF51905">
    <property type="entry name" value="FAD/NAD(P)-binding domain"/>
    <property type="match status" value="1"/>
</dbReference>
<name>A0ABU0YTT7_9PROT</name>
<gene>
    <name evidence="3" type="ORF">Q8A70_25830</name>
</gene>
<accession>A0ABU0YTT7</accession>
<keyword evidence="4" id="KW-1185">Reference proteome</keyword>
<keyword evidence="1 3" id="KW-0560">Oxidoreductase</keyword>
<evidence type="ECO:0000313" key="3">
    <source>
        <dbReference type="EMBL" id="MDQ7251133.1"/>
    </source>
</evidence>
<dbReference type="Pfam" id="PF01266">
    <property type="entry name" value="DAO"/>
    <property type="match status" value="1"/>
</dbReference>
<dbReference type="Gene3D" id="3.50.50.60">
    <property type="entry name" value="FAD/NAD(P)-binding domain"/>
    <property type="match status" value="1"/>
</dbReference>
<dbReference type="EC" id="1.-.-.-" evidence="3"/>
<protein>
    <submittedName>
        <fullName evidence="3">FAD-dependent oxidoreductase</fullName>
        <ecNumber evidence="3">1.-.-.-</ecNumber>
    </submittedName>
</protein>
<organism evidence="3 4">
    <name type="scientific">Dongia sedimenti</name>
    <dbReference type="NCBI Taxonomy" id="3064282"/>
    <lineage>
        <taxon>Bacteria</taxon>
        <taxon>Pseudomonadati</taxon>
        <taxon>Pseudomonadota</taxon>
        <taxon>Alphaproteobacteria</taxon>
        <taxon>Rhodospirillales</taxon>
        <taxon>Dongiaceae</taxon>
        <taxon>Dongia</taxon>
    </lineage>
</organism>
<sequence>MQTRIAGRGPWLREAIAPGEQDEPALEGAQRADICIVGGGMAGMWTALELKRRRPELDIAIVEADILGGGASGRNSGMVLSQWAKFAALQAFCGTEDAIRLGHVFGNSATEIDAFFREAGIDIEFRRDGWIWGATCRRHIGSWNGILAALAQHGLAPFREVTAAEITAMTGTKSFLAGIHDPSAATIHPGKLARGLRRVVLKRGIRVYEHSAMTRLERGRPAVVHAARGSITAARVVLTMNAWSTSIPELRSAILVIASEDAVTEPIPDLLEKLGYKEKPLMGDSQLFVTGFRTTRDHRFNPGVTGGVIGFGGLNGGRWEGRSPREDVIRDCVRRGYPALANVPFADSWFGPIDRTRSGLPLFGALPGSSHIFYGYGFSGNGVATTPIAGRILASLALDLKDEWSGCGLVRPPERWLPPEPIRYIGAHMVRAAIARKDRLDHLDRTPGPIVRALAGLAPGGITTSRVTKS</sequence>
<reference evidence="4" key="1">
    <citation type="submission" date="2023-08" db="EMBL/GenBank/DDBJ databases">
        <title>Rhodospirillaceae gen. nov., a novel taxon isolated from the Yangtze River Yuezi River estuary sludge.</title>
        <authorList>
            <person name="Ruan L."/>
        </authorList>
    </citation>
    <scope>NUCLEOTIDE SEQUENCE [LARGE SCALE GENOMIC DNA]</scope>
    <source>
        <strain evidence="4">R-7</strain>
    </source>
</reference>
<dbReference type="PANTHER" id="PTHR13847">
    <property type="entry name" value="SARCOSINE DEHYDROGENASE-RELATED"/>
    <property type="match status" value="1"/>
</dbReference>
<proteinExistence type="predicted"/>
<feature type="domain" description="FAD dependent oxidoreductase" evidence="2">
    <location>
        <begin position="33"/>
        <end position="396"/>
    </location>
</feature>
<dbReference type="Proteomes" id="UP001230156">
    <property type="component" value="Unassembled WGS sequence"/>
</dbReference>
<evidence type="ECO:0000259" key="2">
    <source>
        <dbReference type="Pfam" id="PF01266"/>
    </source>
</evidence>
<dbReference type="RefSeq" id="WP_379961368.1">
    <property type="nucleotide sequence ID" value="NZ_JAUYVI010000009.1"/>
</dbReference>
<evidence type="ECO:0000313" key="4">
    <source>
        <dbReference type="Proteomes" id="UP001230156"/>
    </source>
</evidence>
<dbReference type="Gene3D" id="3.30.9.10">
    <property type="entry name" value="D-Amino Acid Oxidase, subunit A, domain 2"/>
    <property type="match status" value="1"/>
</dbReference>
<evidence type="ECO:0000256" key="1">
    <source>
        <dbReference type="ARBA" id="ARBA00023002"/>
    </source>
</evidence>
<dbReference type="PANTHER" id="PTHR13847:SF285">
    <property type="entry name" value="FAD DEPENDENT OXIDOREDUCTASE DOMAIN-CONTAINING PROTEIN"/>
    <property type="match status" value="1"/>
</dbReference>